<dbReference type="InterPro" id="IPR042102">
    <property type="entry name" value="RNA_pol_Rpb1_3_sf"/>
</dbReference>
<feature type="binding site" evidence="7">
    <location>
        <position position="73"/>
    </location>
    <ligand>
        <name>Zn(2+)</name>
        <dbReference type="ChEBI" id="CHEBI:29105"/>
        <label>1</label>
    </ligand>
</feature>
<comment type="cofactor">
    <cofactor evidence="7">
        <name>Mg(2+)</name>
        <dbReference type="ChEBI" id="CHEBI:18420"/>
    </cofactor>
    <text evidence="7">Binds 1 Mg(2+) ion per subunit.</text>
</comment>
<keyword evidence="7" id="KW-0460">Magnesium</keyword>
<evidence type="ECO:0000256" key="3">
    <source>
        <dbReference type="ARBA" id="ARBA00022695"/>
    </source>
</evidence>
<comment type="caution">
    <text evidence="10">The sequence shown here is derived from an EMBL/GenBank/DDBJ whole genome shotgun (WGS) entry which is preliminary data.</text>
</comment>
<evidence type="ECO:0000256" key="4">
    <source>
        <dbReference type="ARBA" id="ARBA00022723"/>
    </source>
</evidence>
<dbReference type="InterPro" id="IPR045867">
    <property type="entry name" value="DNA-dir_RpoC_beta_prime"/>
</dbReference>
<feature type="binding site" evidence="7">
    <location>
        <position position="75"/>
    </location>
    <ligand>
        <name>Zn(2+)</name>
        <dbReference type="ChEBI" id="CHEBI:29105"/>
        <label>1</label>
    </ligand>
</feature>
<dbReference type="AlphaFoldDB" id="A0A2M6WXX0"/>
<dbReference type="GO" id="GO:0000428">
    <property type="term" value="C:DNA-directed RNA polymerase complex"/>
    <property type="evidence" value="ECO:0007669"/>
    <property type="project" value="UniProtKB-KW"/>
</dbReference>
<dbReference type="Gene3D" id="2.40.50.100">
    <property type="match status" value="1"/>
</dbReference>
<dbReference type="SUPFAM" id="SSF64484">
    <property type="entry name" value="beta and beta-prime subunits of DNA dependent RNA-polymerase"/>
    <property type="match status" value="1"/>
</dbReference>
<keyword evidence="7" id="KW-0862">Zinc</keyword>
<dbReference type="PANTHER" id="PTHR19376:SF54">
    <property type="entry name" value="DNA-DIRECTED RNA POLYMERASE SUBUNIT BETA"/>
    <property type="match status" value="1"/>
</dbReference>
<dbReference type="InterPro" id="IPR006592">
    <property type="entry name" value="RNA_pol_N"/>
</dbReference>
<feature type="binding site" evidence="7">
    <location>
        <position position="923"/>
    </location>
    <ligand>
        <name>Zn(2+)</name>
        <dbReference type="ChEBI" id="CHEBI:29105"/>
        <label>2</label>
    </ligand>
</feature>
<dbReference type="Proteomes" id="UP000228596">
    <property type="component" value="Unassembled WGS sequence"/>
</dbReference>
<dbReference type="GO" id="GO:0003899">
    <property type="term" value="F:DNA-directed RNA polymerase activity"/>
    <property type="evidence" value="ECO:0007669"/>
    <property type="project" value="UniProtKB-UniRule"/>
</dbReference>
<evidence type="ECO:0000256" key="2">
    <source>
        <dbReference type="ARBA" id="ARBA00022679"/>
    </source>
</evidence>
<dbReference type="Gene3D" id="4.10.860.120">
    <property type="entry name" value="RNA polymerase II, clamp domain"/>
    <property type="match status" value="1"/>
</dbReference>
<feature type="domain" description="RNA polymerase N-terminal" evidence="9">
    <location>
        <begin position="281"/>
        <end position="560"/>
    </location>
</feature>
<evidence type="ECO:0000256" key="1">
    <source>
        <dbReference type="ARBA" id="ARBA00022478"/>
    </source>
</evidence>
<dbReference type="Pfam" id="PF04997">
    <property type="entry name" value="RNA_pol_Rpb1_1"/>
    <property type="match status" value="1"/>
</dbReference>
<evidence type="ECO:0000259" key="9">
    <source>
        <dbReference type="SMART" id="SM00663"/>
    </source>
</evidence>
<keyword evidence="4 7" id="KW-0479">Metal-binding</keyword>
<accession>A0A2M6WXX0</accession>
<dbReference type="HAMAP" id="MF_01322">
    <property type="entry name" value="RNApol_bact_RpoC"/>
    <property type="match status" value="1"/>
</dbReference>
<dbReference type="CDD" id="cd01609">
    <property type="entry name" value="RNAP_beta'_N"/>
    <property type="match status" value="1"/>
</dbReference>
<proteinExistence type="inferred from homology"/>
<feature type="binding site" evidence="7">
    <location>
        <position position="88"/>
    </location>
    <ligand>
        <name>Zn(2+)</name>
        <dbReference type="ChEBI" id="CHEBI:29105"/>
        <label>1</label>
    </ligand>
</feature>
<dbReference type="InterPro" id="IPR012754">
    <property type="entry name" value="DNA-dir_RpoC_beta_prime_bact"/>
</dbReference>
<dbReference type="Gene3D" id="1.10.274.100">
    <property type="entry name" value="RNA polymerase Rpb1, domain 3"/>
    <property type="match status" value="1"/>
</dbReference>
<dbReference type="InterPro" id="IPR038120">
    <property type="entry name" value="Rpb1_funnel_sf"/>
</dbReference>
<dbReference type="NCBIfam" id="TIGR02386">
    <property type="entry name" value="rpoC_TIGR"/>
    <property type="match status" value="1"/>
</dbReference>
<keyword evidence="5 7" id="KW-0804">Transcription</keyword>
<feature type="binding site" evidence="7">
    <location>
        <position position="916"/>
    </location>
    <ligand>
        <name>Zn(2+)</name>
        <dbReference type="ChEBI" id="CHEBI:29105"/>
        <label>2</label>
    </ligand>
</feature>
<dbReference type="PANTHER" id="PTHR19376">
    <property type="entry name" value="DNA-DIRECTED RNA POLYMERASE"/>
    <property type="match status" value="1"/>
</dbReference>
<comment type="similarity">
    <text evidence="7 8">Belongs to the RNA polymerase beta' chain family.</text>
</comment>
<evidence type="ECO:0000256" key="6">
    <source>
        <dbReference type="ARBA" id="ARBA00048552"/>
    </source>
</evidence>
<evidence type="ECO:0000256" key="5">
    <source>
        <dbReference type="ARBA" id="ARBA00023163"/>
    </source>
</evidence>
<dbReference type="InterPro" id="IPR044893">
    <property type="entry name" value="RNA_pol_Rpb1_clamp_domain"/>
</dbReference>
<comment type="cofactor">
    <cofactor evidence="7">
        <name>Zn(2+)</name>
        <dbReference type="ChEBI" id="CHEBI:29105"/>
    </cofactor>
    <text evidence="7">Binds 2 Zn(2+) ions per subunit.</text>
</comment>
<comment type="function">
    <text evidence="7 8">DNA-dependent RNA polymerase catalyzes the transcription of DNA into RNA using the four ribonucleoside triphosphates as substrates.</text>
</comment>
<dbReference type="Pfam" id="PF05000">
    <property type="entry name" value="RNA_pol_Rpb1_4"/>
    <property type="match status" value="1"/>
</dbReference>
<feature type="binding site" evidence="7">
    <location>
        <position position="845"/>
    </location>
    <ligand>
        <name>Zn(2+)</name>
        <dbReference type="ChEBI" id="CHEBI:29105"/>
        <label>2</label>
    </ligand>
</feature>
<reference evidence="11" key="1">
    <citation type="submission" date="2017-09" db="EMBL/GenBank/DDBJ databases">
        <title>Depth-based differentiation of microbial function through sediment-hosted aquifers and enrichment of novel symbionts in the deep terrestrial subsurface.</title>
        <authorList>
            <person name="Probst A.J."/>
            <person name="Ladd B."/>
            <person name="Jarett J.K."/>
            <person name="Geller-Mcgrath D.E."/>
            <person name="Sieber C.M.K."/>
            <person name="Emerson J.B."/>
            <person name="Anantharaman K."/>
            <person name="Thomas B.C."/>
            <person name="Malmstrom R."/>
            <person name="Stieglmeier M."/>
            <person name="Klingl A."/>
            <person name="Woyke T."/>
            <person name="Ryan C.M."/>
            <person name="Banfield J.F."/>
        </authorList>
    </citation>
    <scope>NUCLEOTIDE SEQUENCE [LARGE SCALE GENOMIC DNA]</scope>
</reference>
<protein>
    <recommendedName>
        <fullName evidence="7">DNA-directed RNA polymerase subunit beta'</fullName>
        <shortName evidence="7">RNAP subunit beta'</shortName>
        <ecNumber evidence="7">2.7.7.6</ecNumber>
    </recommendedName>
    <alternativeName>
        <fullName evidence="7">RNA polymerase subunit beta'</fullName>
    </alternativeName>
    <alternativeName>
        <fullName evidence="7">Transcriptase subunit beta'</fullName>
    </alternativeName>
</protein>
<organism evidence="10 11">
    <name type="scientific">Candidatus Berkelbacteria bacterium CG10_big_fil_rev_8_21_14_0_10_41_12</name>
    <dbReference type="NCBI Taxonomy" id="1974513"/>
    <lineage>
        <taxon>Bacteria</taxon>
        <taxon>Candidatus Berkelbacteria</taxon>
    </lineage>
</organism>
<dbReference type="GO" id="GO:0008270">
    <property type="term" value="F:zinc ion binding"/>
    <property type="evidence" value="ECO:0007669"/>
    <property type="project" value="UniProtKB-UniRule"/>
</dbReference>
<dbReference type="GO" id="GO:0006351">
    <property type="term" value="P:DNA-templated transcription"/>
    <property type="evidence" value="ECO:0007669"/>
    <property type="project" value="UniProtKB-UniRule"/>
</dbReference>
<dbReference type="SMART" id="SM00663">
    <property type="entry name" value="RPOLA_N"/>
    <property type="match status" value="1"/>
</dbReference>
<dbReference type="InterPro" id="IPR007083">
    <property type="entry name" value="RNA_pol_Rpb1_4"/>
</dbReference>
<feature type="binding site" evidence="7">
    <location>
        <position position="506"/>
    </location>
    <ligand>
        <name>Mg(2+)</name>
        <dbReference type="ChEBI" id="CHEBI:18420"/>
    </ligand>
</feature>
<keyword evidence="1 7" id="KW-0240">DNA-directed RNA polymerase</keyword>
<evidence type="ECO:0000313" key="11">
    <source>
        <dbReference type="Proteomes" id="UP000228596"/>
    </source>
</evidence>
<dbReference type="Pfam" id="PF04983">
    <property type="entry name" value="RNA_pol_Rpb1_3"/>
    <property type="match status" value="1"/>
</dbReference>
<keyword evidence="2 7" id="KW-0808">Transferase</keyword>
<dbReference type="EMBL" id="PEZV01000004">
    <property type="protein sequence ID" value="PIT97617.1"/>
    <property type="molecule type" value="Genomic_DNA"/>
</dbReference>
<dbReference type="GO" id="GO:0003677">
    <property type="term" value="F:DNA binding"/>
    <property type="evidence" value="ECO:0007669"/>
    <property type="project" value="UniProtKB-UniRule"/>
</dbReference>
<feature type="binding site" evidence="7">
    <location>
        <position position="926"/>
    </location>
    <ligand>
        <name>Zn(2+)</name>
        <dbReference type="ChEBI" id="CHEBI:29105"/>
        <label>2</label>
    </ligand>
</feature>
<evidence type="ECO:0000256" key="7">
    <source>
        <dbReference type="HAMAP-Rule" id="MF_01322"/>
    </source>
</evidence>
<dbReference type="Pfam" id="PF00623">
    <property type="entry name" value="RNA_pol_Rpb1_2"/>
    <property type="match status" value="1"/>
</dbReference>
<dbReference type="Gene3D" id="1.10.132.30">
    <property type="match status" value="1"/>
</dbReference>
<dbReference type="CDD" id="cd02655">
    <property type="entry name" value="RNAP_beta'_C"/>
    <property type="match status" value="1"/>
</dbReference>
<dbReference type="InterPro" id="IPR007081">
    <property type="entry name" value="RNA_pol_Rpb1_5"/>
</dbReference>
<sequence>MVNTKLNKVQIGKEFQPSDFESIRIKIASSEEMLSWSYGEVTKPETVNYRTQRPERDGLFDERIFGPTKDWECYCGKYKKIRYKGVICDRCGVEVTRSSVRRERMGHIDLVVPVVHTWYIRGGGGVLGLVLDMSISEIESIIYFASFVVLEVNEEIRTQALTQLEKEYKEAKDEPEIKSNVLAGQKLDAKFKMLRSEIESLAPKEVLAESQYHELSVKFGQIARVGIGAEAILELLKSIDIDKELKEFEAKAESQVLANRKKILKRMKIFADMKSANILPEWLVMTRIPVIPPDLRPMVQLDGGRFAASDLNNLYRRVLNRNNRLKKLITQSAPEVICRNEKRMLQESVDALIDNSARRGRNTVGAQRKLKSLSDILRGKQGRFRQNLLGKRVDYSGRSVIVIGPELKLDECGIPKVMALELFKTFVISRLISDGHAHNVKNASKMIERKEAVVWDILEEITSKCYVLLNRAPTLHRLGIQAFKPILVEGKAIQVHPLVCSAFNADFDGDQMAVHVPLSDNAKKEAAEIMLSRNNLLKPASGEPIVNPRLDMVLGVYYLTTIVSGKAGEGKIFTGKNEAIMAWQSGDIDLRAKIHVRLFEEIDESDTRIKGEGENKLVETSVGRILLNNLIPDELKYVNTVVDAKVIKKIVDRIFKVCGSGTAAEFVDNVKSLGFKYATLSGMTISISDIQTPSDKDSLISGADKKVDEIDSLYRRGLITPEEKSAQIIELWNNTKTEIEKSMIAQYDKNNPVYVYMVSGARGSLTQLTQMAGMKGMVVNPAGEIIEIPIKSNFKEGLSIFEYFISSHATRKGRSDTALRTSDAGYLTRRLVDVAQDVVVSTHDCGTENYIEVTEEESQDMNESLAERIDGRILAENIRSSRKKIASKAELINSELAKKIEDSGVKLVKVRSTSICEAQSGVCQACYGKDLGTGKIVEIGTAVGIIAAQAIGEPGTQLTMKTFHMGGVSKEDIVSGLPRVEEIFEARQPKYEAPISEIGGIAKVKKSESGDKIEVISGNYLTDEVEIPADYEVIVKHKELVKPKQAIATSQGKKALRSAIGGEANVSKGRVVVKSIEPVSKSYLITTGMPLLVKNGEKIEKGTILSEGHLNLSSAYRLLGKEKTRSYIIKEIKDVYSSQGQSINDKHLDVIVRQMLSKAKVLDEADSSFLPGQIVSLKAVSKENEKLEKSNKKSCTFEPIVMGITQVALRTDSFLSAASFQETTSVLISAAIRGAEDRLVGLKENVIIGKLIPAGTGFKESGKK</sequence>
<dbReference type="InterPro" id="IPR000722">
    <property type="entry name" value="RNA_pol_asu"/>
</dbReference>
<feature type="binding site" evidence="7">
    <location>
        <position position="508"/>
    </location>
    <ligand>
        <name>Mg(2+)</name>
        <dbReference type="ChEBI" id="CHEBI:18420"/>
    </ligand>
</feature>
<dbReference type="InterPro" id="IPR007080">
    <property type="entry name" value="RNA_pol_Rpb1_1"/>
</dbReference>
<dbReference type="Gene3D" id="1.10.40.90">
    <property type="match status" value="1"/>
</dbReference>
<dbReference type="GO" id="GO:0000287">
    <property type="term" value="F:magnesium ion binding"/>
    <property type="evidence" value="ECO:0007669"/>
    <property type="project" value="UniProtKB-UniRule"/>
</dbReference>
<dbReference type="InterPro" id="IPR007066">
    <property type="entry name" value="RNA_pol_Rpb1_3"/>
</dbReference>
<feature type="binding site" evidence="7">
    <location>
        <position position="510"/>
    </location>
    <ligand>
        <name>Mg(2+)</name>
        <dbReference type="ChEBI" id="CHEBI:18420"/>
    </ligand>
</feature>
<keyword evidence="3 7" id="KW-0548">Nucleotidyltransferase</keyword>
<feature type="binding site" evidence="7">
    <location>
        <position position="91"/>
    </location>
    <ligand>
        <name>Zn(2+)</name>
        <dbReference type="ChEBI" id="CHEBI:29105"/>
        <label>1</label>
    </ligand>
</feature>
<gene>
    <name evidence="7 10" type="primary">rpoC</name>
    <name evidence="10" type="ORF">COT77_00700</name>
</gene>
<evidence type="ECO:0000256" key="8">
    <source>
        <dbReference type="RuleBase" id="RU004279"/>
    </source>
</evidence>
<name>A0A2M6WXX0_9BACT</name>
<dbReference type="Gene3D" id="2.40.40.20">
    <property type="match status" value="1"/>
</dbReference>
<comment type="subunit">
    <text evidence="7">The RNAP catalytic core consists of 2 alpha, 1 beta, 1 beta' and 1 omega subunit. When a sigma factor is associated with the core the holoenzyme is formed, which can initiate transcription.</text>
</comment>
<evidence type="ECO:0000313" key="10">
    <source>
        <dbReference type="EMBL" id="PIT97617.1"/>
    </source>
</evidence>
<dbReference type="Pfam" id="PF04998">
    <property type="entry name" value="RNA_pol_Rpb1_5"/>
    <property type="match status" value="1"/>
</dbReference>
<dbReference type="Gene3D" id="1.10.150.390">
    <property type="match status" value="1"/>
</dbReference>
<dbReference type="EC" id="2.7.7.6" evidence="7"/>
<comment type="catalytic activity">
    <reaction evidence="6 7 8">
        <text>RNA(n) + a ribonucleoside 5'-triphosphate = RNA(n+1) + diphosphate</text>
        <dbReference type="Rhea" id="RHEA:21248"/>
        <dbReference type="Rhea" id="RHEA-COMP:14527"/>
        <dbReference type="Rhea" id="RHEA-COMP:17342"/>
        <dbReference type="ChEBI" id="CHEBI:33019"/>
        <dbReference type="ChEBI" id="CHEBI:61557"/>
        <dbReference type="ChEBI" id="CHEBI:140395"/>
        <dbReference type="EC" id="2.7.7.6"/>
    </reaction>
</comment>
<dbReference type="Gene3D" id="1.10.1790.20">
    <property type="match status" value="1"/>
</dbReference>